<evidence type="ECO:0000313" key="7">
    <source>
        <dbReference type="EMBL" id="WAR03494.1"/>
    </source>
</evidence>
<keyword evidence="4" id="KW-0539">Nucleus</keyword>
<gene>
    <name evidence="7" type="ORF">MAR_010052</name>
</gene>
<evidence type="ECO:0000256" key="1">
    <source>
        <dbReference type="ARBA" id="ARBA00004123"/>
    </source>
</evidence>
<evidence type="ECO:0000259" key="6">
    <source>
        <dbReference type="PROSITE" id="PS50868"/>
    </source>
</evidence>
<dbReference type="Proteomes" id="UP001164746">
    <property type="component" value="Chromosome 4"/>
</dbReference>
<dbReference type="PANTHER" id="PTHR46024">
    <property type="entry name" value="HISTONE-LYSINE N-METHYLTRANSFERASE EGGLESS"/>
    <property type="match status" value="1"/>
</dbReference>
<evidence type="ECO:0000256" key="3">
    <source>
        <dbReference type="ARBA" id="ARBA00022679"/>
    </source>
</evidence>
<comment type="subcellular location">
    <subcellularLocation>
        <location evidence="1">Nucleus</location>
    </subcellularLocation>
</comment>
<dbReference type="InterPro" id="IPR051516">
    <property type="entry name" value="SETDB_methyltransferase"/>
</dbReference>
<dbReference type="Gene3D" id="2.170.270.10">
    <property type="entry name" value="SET domain"/>
    <property type="match status" value="1"/>
</dbReference>
<feature type="compositionally biased region" description="Polar residues" evidence="5">
    <location>
        <begin position="17"/>
        <end position="27"/>
    </location>
</feature>
<evidence type="ECO:0000313" key="8">
    <source>
        <dbReference type="Proteomes" id="UP001164746"/>
    </source>
</evidence>
<dbReference type="InterPro" id="IPR046341">
    <property type="entry name" value="SET_dom_sf"/>
</dbReference>
<name>A0ABY7E2R0_MYAAR</name>
<evidence type="ECO:0000256" key="4">
    <source>
        <dbReference type="ARBA" id="ARBA00023242"/>
    </source>
</evidence>
<dbReference type="EMBL" id="CP111015">
    <property type="protein sequence ID" value="WAR03494.1"/>
    <property type="molecule type" value="Genomic_DNA"/>
</dbReference>
<organism evidence="7 8">
    <name type="scientific">Mya arenaria</name>
    <name type="common">Soft-shell clam</name>
    <dbReference type="NCBI Taxonomy" id="6604"/>
    <lineage>
        <taxon>Eukaryota</taxon>
        <taxon>Metazoa</taxon>
        <taxon>Spiralia</taxon>
        <taxon>Lophotrochozoa</taxon>
        <taxon>Mollusca</taxon>
        <taxon>Bivalvia</taxon>
        <taxon>Autobranchia</taxon>
        <taxon>Heteroconchia</taxon>
        <taxon>Euheterodonta</taxon>
        <taxon>Imparidentia</taxon>
        <taxon>Neoheterodontei</taxon>
        <taxon>Myida</taxon>
        <taxon>Myoidea</taxon>
        <taxon>Myidae</taxon>
        <taxon>Mya</taxon>
    </lineage>
</organism>
<dbReference type="SUPFAM" id="SSF82199">
    <property type="entry name" value="SET domain"/>
    <property type="match status" value="1"/>
</dbReference>
<accession>A0ABY7E2R0</accession>
<evidence type="ECO:0000256" key="2">
    <source>
        <dbReference type="ARBA" id="ARBA00022603"/>
    </source>
</evidence>
<sequence>MQHQRASDRDVKRKQTAQKSTSGSRTSPELPDLNTPSITESSDKKKRIGRSTGARYGPINHSSKKEDEKEEEDEPQGPSTRDYFEDDQSCYIMDAKSMGNIGRYLNVTKLIQYISAGSELTWDYNYEVGSVHGKVLYCYCGSAECRGRLL</sequence>
<keyword evidence="3" id="KW-0808">Transferase</keyword>
<reference evidence="7" key="1">
    <citation type="submission" date="2022-11" db="EMBL/GenBank/DDBJ databases">
        <title>Centuries of genome instability and evolution in soft-shell clam transmissible cancer (bioRxiv).</title>
        <authorList>
            <person name="Hart S.F.M."/>
            <person name="Yonemitsu M.A."/>
            <person name="Giersch R.M."/>
            <person name="Beal B.F."/>
            <person name="Arriagada G."/>
            <person name="Davis B.W."/>
            <person name="Ostrander E.A."/>
            <person name="Goff S.P."/>
            <person name="Metzger M.J."/>
        </authorList>
    </citation>
    <scope>NUCLEOTIDE SEQUENCE</scope>
    <source>
        <strain evidence="7">MELC-2E11</strain>
        <tissue evidence="7">Siphon/mantle</tissue>
    </source>
</reference>
<keyword evidence="2" id="KW-0489">Methyltransferase</keyword>
<evidence type="ECO:0000256" key="5">
    <source>
        <dbReference type="SAM" id="MobiDB-lite"/>
    </source>
</evidence>
<dbReference type="PANTHER" id="PTHR46024:SF1">
    <property type="entry name" value="HISTONE-LYSINE N-METHYLTRANSFERASE EGGLESS"/>
    <property type="match status" value="1"/>
</dbReference>
<protein>
    <submittedName>
        <fullName evidence="7">SETB1-like protein</fullName>
    </submittedName>
</protein>
<feature type="compositionally biased region" description="Basic and acidic residues" evidence="5">
    <location>
        <begin position="1"/>
        <end position="13"/>
    </location>
</feature>
<feature type="region of interest" description="Disordered" evidence="5">
    <location>
        <begin position="1"/>
        <end position="85"/>
    </location>
</feature>
<keyword evidence="8" id="KW-1185">Reference proteome</keyword>
<dbReference type="InterPro" id="IPR003616">
    <property type="entry name" value="Post-SET_dom"/>
</dbReference>
<dbReference type="PROSITE" id="PS50868">
    <property type="entry name" value="POST_SET"/>
    <property type="match status" value="1"/>
</dbReference>
<feature type="domain" description="Post-SET" evidence="6">
    <location>
        <begin position="134"/>
        <end position="150"/>
    </location>
</feature>
<proteinExistence type="predicted"/>